<dbReference type="Pfam" id="PF06803">
    <property type="entry name" value="DUF1232"/>
    <property type="match status" value="1"/>
</dbReference>
<gene>
    <name evidence="6" type="ORF">I6U51_13320</name>
</gene>
<evidence type="ECO:0000256" key="4">
    <source>
        <dbReference type="ARBA" id="ARBA00023136"/>
    </source>
</evidence>
<keyword evidence="4" id="KW-0472">Membrane</keyword>
<protein>
    <submittedName>
        <fullName evidence="6">DUF1232 domain-containing protein</fullName>
    </submittedName>
</protein>
<evidence type="ECO:0000256" key="1">
    <source>
        <dbReference type="ARBA" id="ARBA00004127"/>
    </source>
</evidence>
<comment type="subcellular location">
    <subcellularLocation>
        <location evidence="1">Endomembrane system</location>
        <topology evidence="1">Multi-pass membrane protein</topology>
    </subcellularLocation>
</comment>
<feature type="domain" description="DUF1232" evidence="5">
    <location>
        <begin position="215"/>
        <end position="251"/>
    </location>
</feature>
<accession>A0A934HSG8</accession>
<dbReference type="AlphaFoldDB" id="A0A934HSG8"/>
<evidence type="ECO:0000256" key="2">
    <source>
        <dbReference type="ARBA" id="ARBA00022692"/>
    </source>
</evidence>
<dbReference type="GO" id="GO:0012505">
    <property type="term" value="C:endomembrane system"/>
    <property type="evidence" value="ECO:0007669"/>
    <property type="project" value="UniProtKB-SubCell"/>
</dbReference>
<keyword evidence="2" id="KW-0812">Transmembrane</keyword>
<name>A0A934HSG8_9CLOT</name>
<dbReference type="RefSeq" id="WP_211143103.1">
    <property type="nucleotide sequence ID" value="NZ_JAEEGB010000014.1"/>
</dbReference>
<dbReference type="EMBL" id="JAEEGB010000014">
    <property type="protein sequence ID" value="MBI6873681.1"/>
    <property type="molecule type" value="Genomic_DNA"/>
</dbReference>
<evidence type="ECO:0000259" key="5">
    <source>
        <dbReference type="Pfam" id="PF06803"/>
    </source>
</evidence>
<sequence>MKISAAKVILTEQDILSIIEDYVHIEGLEINSIEIKELITVRGSYKKRIKIPFEVKLGLGNIKGNIINVKILKVNVSKIGIIKSIKNVALKKLLSDFSDLGVDVDKDNVAVNLEEVSKLVPYFYFTLNRINIIEGGIEVEAEDVIYAETKKMIPMKKSCELSPIRTQGEYSRVRGRIVEKVPEKYEKFVQYAMLIPDITVLLWRLFRDKRVKIKVKMMVGGVIMYLASPIDILPDFIPLIGRIDDVAIAFFGLNAIINEVPEEIILENWQGEENVILLTKEAVNYISNLVGTYNVSKFLEVIKSIFKKGHENYKLAAKKQQLESNMYNLELEEAITLNEDDYHIH</sequence>
<dbReference type="InterPro" id="IPR010652">
    <property type="entry name" value="DUF1232"/>
</dbReference>
<comment type="caution">
    <text evidence="6">The sequence shown here is derived from an EMBL/GenBank/DDBJ whole genome shotgun (WGS) entry which is preliminary data.</text>
</comment>
<dbReference type="Proteomes" id="UP000622687">
    <property type="component" value="Unassembled WGS sequence"/>
</dbReference>
<keyword evidence="7" id="KW-1185">Reference proteome</keyword>
<evidence type="ECO:0000313" key="6">
    <source>
        <dbReference type="EMBL" id="MBI6873681.1"/>
    </source>
</evidence>
<proteinExistence type="predicted"/>
<organism evidence="6 7">
    <name type="scientific">Clostridium aciditolerans</name>
    <dbReference type="NCBI Taxonomy" id="339861"/>
    <lineage>
        <taxon>Bacteria</taxon>
        <taxon>Bacillati</taxon>
        <taxon>Bacillota</taxon>
        <taxon>Clostridia</taxon>
        <taxon>Eubacteriales</taxon>
        <taxon>Clostridiaceae</taxon>
        <taxon>Clostridium</taxon>
    </lineage>
</organism>
<evidence type="ECO:0000256" key="3">
    <source>
        <dbReference type="ARBA" id="ARBA00022989"/>
    </source>
</evidence>
<reference evidence="6" key="1">
    <citation type="submission" date="2020-12" db="EMBL/GenBank/DDBJ databases">
        <title>Clostridium thailandense sp. nov., a novel acetogenic bacterium isolated from peat land soil in Thailand.</title>
        <authorList>
            <person name="Chaikitkaew S."/>
            <person name="Birkeland N.K."/>
        </authorList>
    </citation>
    <scope>NUCLEOTIDE SEQUENCE</scope>
    <source>
        <strain evidence="6">DSM 17425</strain>
    </source>
</reference>
<keyword evidence="3" id="KW-1133">Transmembrane helix</keyword>
<evidence type="ECO:0000313" key="7">
    <source>
        <dbReference type="Proteomes" id="UP000622687"/>
    </source>
</evidence>